<protein>
    <submittedName>
        <fullName evidence="3">DUF3325 family protein</fullName>
    </submittedName>
</protein>
<evidence type="ECO:0000313" key="4">
    <source>
        <dbReference type="Proteomes" id="UP000515240"/>
    </source>
</evidence>
<evidence type="ECO:0000256" key="2">
    <source>
        <dbReference type="SAM" id="SignalP"/>
    </source>
</evidence>
<keyword evidence="1" id="KW-0472">Membrane</keyword>
<feature type="transmembrane region" description="Helical" evidence="1">
    <location>
        <begin position="93"/>
        <end position="109"/>
    </location>
</feature>
<evidence type="ECO:0000256" key="1">
    <source>
        <dbReference type="SAM" id="Phobius"/>
    </source>
</evidence>
<keyword evidence="4" id="KW-1185">Reference proteome</keyword>
<dbReference type="Pfam" id="PF11804">
    <property type="entry name" value="DUF3325"/>
    <property type="match status" value="1"/>
</dbReference>
<dbReference type="RefSeq" id="WP_182322283.1">
    <property type="nucleotide sequence ID" value="NZ_CP058554.1"/>
</dbReference>
<dbReference type="InterPro" id="IPR021762">
    <property type="entry name" value="DUF3325"/>
</dbReference>
<feature type="transmembrane region" description="Helical" evidence="1">
    <location>
        <begin position="39"/>
        <end position="57"/>
    </location>
</feature>
<name>A0A7G5EHP0_9BURK</name>
<organism evidence="3 4">
    <name type="scientific">Comamonas piscis</name>
    <dbReference type="NCBI Taxonomy" id="1562974"/>
    <lineage>
        <taxon>Bacteria</taxon>
        <taxon>Pseudomonadati</taxon>
        <taxon>Pseudomonadota</taxon>
        <taxon>Betaproteobacteria</taxon>
        <taxon>Burkholderiales</taxon>
        <taxon>Comamonadaceae</taxon>
        <taxon>Comamonas</taxon>
    </lineage>
</organism>
<keyword evidence="1" id="KW-0812">Transmembrane</keyword>
<dbReference type="AlphaFoldDB" id="A0A7G5EHP0"/>
<feature type="signal peptide" evidence="2">
    <location>
        <begin position="1"/>
        <end position="18"/>
    </location>
</feature>
<keyword evidence="1" id="KW-1133">Transmembrane helix</keyword>
<feature type="transmembrane region" description="Helical" evidence="1">
    <location>
        <begin position="69"/>
        <end position="87"/>
    </location>
</feature>
<keyword evidence="2" id="KW-0732">Signal</keyword>
<accession>A0A7G5EHP0</accession>
<reference evidence="3 4" key="1">
    <citation type="journal article" date="2020" name="G3 (Bethesda)">
        <title>CeMbio - The Caenorhabditis elegans Microbiome Resource.</title>
        <authorList>
            <person name="Dirksen P."/>
            <person name="Assie A."/>
            <person name="Zimmermann J."/>
            <person name="Zhang F."/>
            <person name="Tietje A.M."/>
            <person name="Marsh S.A."/>
            <person name="Felix M.A."/>
            <person name="Shapira M."/>
            <person name="Kaleta C."/>
            <person name="Schulenburg H."/>
            <person name="Samuel B."/>
        </authorList>
    </citation>
    <scope>NUCLEOTIDE SEQUENCE [LARGE SCALE GENOMIC DNA]</scope>
    <source>
        <strain evidence="3 4">BIGb0172</strain>
    </source>
</reference>
<dbReference type="EMBL" id="CP058554">
    <property type="protein sequence ID" value="QMV73515.1"/>
    <property type="molecule type" value="Genomic_DNA"/>
</dbReference>
<feature type="chain" id="PRO_5028931152" evidence="2">
    <location>
        <begin position="19"/>
        <end position="110"/>
    </location>
</feature>
<sequence length="110" mass="11332">MIAIASLLWAFAGFAALAAAMDRHEQQLGAVALAPAQRYGWQAGGAALLLVSLLCCLQRWNASVGFASWLGLLTLAAVAWGLVLTYAPERARALALGAAVLGLIASVLAN</sequence>
<dbReference type="Proteomes" id="UP000515240">
    <property type="component" value="Chromosome"/>
</dbReference>
<gene>
    <name evidence="3" type="ORF">HS961_12135</name>
</gene>
<evidence type="ECO:0000313" key="3">
    <source>
        <dbReference type="EMBL" id="QMV73515.1"/>
    </source>
</evidence>
<proteinExistence type="predicted"/>
<dbReference type="KEGG" id="cpis:HS961_12135"/>